<evidence type="ECO:0000313" key="1">
    <source>
        <dbReference type="EMBL" id="OOK64190.1"/>
    </source>
</evidence>
<dbReference type="EMBL" id="MVBM01000013">
    <property type="protein sequence ID" value="OOK64190.1"/>
    <property type="molecule type" value="Genomic_DNA"/>
</dbReference>
<protein>
    <submittedName>
        <fullName evidence="1">Uncharacterized protein</fullName>
    </submittedName>
</protein>
<comment type="caution">
    <text evidence="1">The sequence shown here is derived from an EMBL/GenBank/DDBJ whole genome shotgun (WGS) entry which is preliminary data.</text>
</comment>
<organism evidence="1 2">
    <name type="scientific">Mycobacterium kansasii</name>
    <dbReference type="NCBI Taxonomy" id="1768"/>
    <lineage>
        <taxon>Bacteria</taxon>
        <taxon>Bacillati</taxon>
        <taxon>Actinomycetota</taxon>
        <taxon>Actinomycetes</taxon>
        <taxon>Mycobacteriales</taxon>
        <taxon>Mycobacteriaceae</taxon>
        <taxon>Mycobacterium</taxon>
    </lineage>
</organism>
<dbReference type="Proteomes" id="UP000189229">
    <property type="component" value="Unassembled WGS sequence"/>
</dbReference>
<gene>
    <name evidence="1" type="ORF">BZL30_9323</name>
</gene>
<sequence length="56" mass="5989">MKDLGVDQTKLSGVGLRGLVIRCWGGGGTPRCRWRGVDGMLSPNCRGGWAITSWAV</sequence>
<name>A0A1V3WB95_MYCKA</name>
<reference evidence="1 2" key="1">
    <citation type="submission" date="2017-02" db="EMBL/GenBank/DDBJ databases">
        <title>Complete genome sequences of Mycobacterium kansasii strains isolated from rhesus macaques.</title>
        <authorList>
            <person name="Panda A."/>
            <person name="Nagaraj S."/>
            <person name="Zhao X."/>
            <person name="Tettelin H."/>
            <person name="Detolla L.J."/>
        </authorList>
    </citation>
    <scope>NUCLEOTIDE SEQUENCE [LARGE SCALE GENOMIC DNA]</scope>
    <source>
        <strain evidence="1 2">11-3813</strain>
    </source>
</reference>
<dbReference type="AlphaFoldDB" id="A0A1V3WB95"/>
<proteinExistence type="predicted"/>
<evidence type="ECO:0000313" key="2">
    <source>
        <dbReference type="Proteomes" id="UP000189229"/>
    </source>
</evidence>
<accession>A0A1V3WB95</accession>